<gene>
    <name evidence="3" type="ORF">SMN809_LOCUS76108</name>
</gene>
<dbReference type="SUPFAM" id="SSF49785">
    <property type="entry name" value="Galactose-binding domain-like"/>
    <property type="match status" value="1"/>
</dbReference>
<dbReference type="InterPro" id="IPR008979">
    <property type="entry name" value="Galactose-bd-like_sf"/>
</dbReference>
<dbReference type="EMBL" id="CAJOBI010334070">
    <property type="protein sequence ID" value="CAF5203088.1"/>
    <property type="molecule type" value="Genomic_DNA"/>
</dbReference>
<dbReference type="AlphaFoldDB" id="A0A8S3IM21"/>
<feature type="chain" id="PRO_5035921461" description="F5/8 type C domain-containing protein" evidence="1">
    <location>
        <begin position="25"/>
        <end position="146"/>
    </location>
</feature>
<accession>A0A8S3IM21</accession>
<evidence type="ECO:0000256" key="1">
    <source>
        <dbReference type="SAM" id="SignalP"/>
    </source>
</evidence>
<dbReference type="Proteomes" id="UP000676336">
    <property type="component" value="Unassembled WGS sequence"/>
</dbReference>
<sequence>MIIISLAQLFFCFVFLHIIPSFHCLTTADIYSPCKRPPTLGVESGRISNSAFFASSFVEGREPFSARLNGRYAWRPAYMDADQYLYVDLGARYYVTGFATQGRRAAKEYVTLFNIMYSDNGHNWFYYTSEDKIIVNFAGNKNDDGI</sequence>
<dbReference type="PANTHER" id="PTHR24543">
    <property type="entry name" value="MULTICOPPER OXIDASE-RELATED"/>
    <property type="match status" value="1"/>
</dbReference>
<dbReference type="Pfam" id="PF00754">
    <property type="entry name" value="F5_F8_type_C"/>
    <property type="match status" value="1"/>
</dbReference>
<feature type="non-terminal residue" evidence="3">
    <location>
        <position position="1"/>
    </location>
</feature>
<evidence type="ECO:0000313" key="4">
    <source>
        <dbReference type="Proteomes" id="UP000676336"/>
    </source>
</evidence>
<feature type="domain" description="F5/8 type C" evidence="2">
    <location>
        <begin position="34"/>
        <end position="146"/>
    </location>
</feature>
<keyword evidence="1" id="KW-0732">Signal</keyword>
<dbReference type="InterPro" id="IPR000421">
    <property type="entry name" value="FA58C"/>
</dbReference>
<protein>
    <recommendedName>
        <fullName evidence="2">F5/8 type C domain-containing protein</fullName>
    </recommendedName>
</protein>
<organism evidence="3 4">
    <name type="scientific">Rotaria magnacalcarata</name>
    <dbReference type="NCBI Taxonomy" id="392030"/>
    <lineage>
        <taxon>Eukaryota</taxon>
        <taxon>Metazoa</taxon>
        <taxon>Spiralia</taxon>
        <taxon>Gnathifera</taxon>
        <taxon>Rotifera</taxon>
        <taxon>Eurotatoria</taxon>
        <taxon>Bdelloidea</taxon>
        <taxon>Philodinida</taxon>
        <taxon>Philodinidae</taxon>
        <taxon>Rotaria</taxon>
    </lineage>
</organism>
<dbReference type="PROSITE" id="PS50022">
    <property type="entry name" value="FA58C_3"/>
    <property type="match status" value="1"/>
</dbReference>
<comment type="caution">
    <text evidence="3">The sequence shown here is derived from an EMBL/GenBank/DDBJ whole genome shotgun (WGS) entry which is preliminary data.</text>
</comment>
<dbReference type="Gene3D" id="2.60.120.260">
    <property type="entry name" value="Galactose-binding domain-like"/>
    <property type="match status" value="1"/>
</dbReference>
<evidence type="ECO:0000259" key="2">
    <source>
        <dbReference type="PROSITE" id="PS50022"/>
    </source>
</evidence>
<evidence type="ECO:0000313" key="3">
    <source>
        <dbReference type="EMBL" id="CAF5203088.1"/>
    </source>
</evidence>
<feature type="signal peptide" evidence="1">
    <location>
        <begin position="1"/>
        <end position="24"/>
    </location>
</feature>
<reference evidence="3" key="1">
    <citation type="submission" date="2021-02" db="EMBL/GenBank/DDBJ databases">
        <authorList>
            <person name="Nowell W R."/>
        </authorList>
    </citation>
    <scope>NUCLEOTIDE SEQUENCE</scope>
</reference>
<proteinExistence type="predicted"/>
<name>A0A8S3IM21_9BILA</name>